<evidence type="ECO:0000256" key="1">
    <source>
        <dbReference type="ARBA" id="ARBA00022723"/>
    </source>
</evidence>
<dbReference type="PROSITE" id="PS00518">
    <property type="entry name" value="ZF_RING_1"/>
    <property type="match status" value="1"/>
</dbReference>
<keyword evidence="3" id="KW-0862">Zinc</keyword>
<dbReference type="HOGENOM" id="CLU_013137_14_5_1"/>
<evidence type="ECO:0000256" key="2">
    <source>
        <dbReference type="ARBA" id="ARBA00022771"/>
    </source>
</evidence>
<evidence type="ECO:0000259" key="5">
    <source>
        <dbReference type="PROSITE" id="PS50089"/>
    </source>
</evidence>
<keyword evidence="1" id="KW-0479">Metal-binding</keyword>
<dbReference type="EMBL" id="DS469647">
    <property type="protein sequence ID" value="EDO37391.1"/>
    <property type="molecule type" value="Genomic_DNA"/>
</dbReference>
<evidence type="ECO:0000313" key="7">
    <source>
        <dbReference type="EMBL" id="EDO37391.1"/>
    </source>
</evidence>
<feature type="domain" description="RING-type" evidence="5">
    <location>
        <begin position="7"/>
        <end position="48"/>
    </location>
</feature>
<keyword evidence="2 4" id="KW-0863">Zinc-finger</keyword>
<name>A7SFU8_NEMVE</name>
<dbReference type="InterPro" id="IPR027370">
    <property type="entry name" value="Znf-RING_euk"/>
</dbReference>
<dbReference type="Proteomes" id="UP000001593">
    <property type="component" value="Unassembled WGS sequence"/>
</dbReference>
<sequence length="163" mass="18807">MEYIIKCPVCLETFDDPRVLPCQHSFCKKCVTGVAKARRGLVVCPQCRRESWLPRKGVKGYPSNIFIKNVRRRHHVLVLPGDVMHDNADREKYYRKCRTHPEEDLKYHCDKCQCKVCWDCTVLAHTGHNVQPLDDAVKEYCGLVKSLVSEARGCYSKLDPVLD</sequence>
<dbReference type="Gene3D" id="3.30.160.60">
    <property type="entry name" value="Classic Zinc Finger"/>
    <property type="match status" value="1"/>
</dbReference>
<accession>A7SFU8</accession>
<dbReference type="OMA" id="ATECCRS"/>
<dbReference type="PROSITE" id="PS50089">
    <property type="entry name" value="ZF_RING_2"/>
    <property type="match status" value="1"/>
</dbReference>
<dbReference type="eggNOG" id="KOG2177">
    <property type="taxonomic scope" value="Eukaryota"/>
</dbReference>
<dbReference type="Pfam" id="PF13445">
    <property type="entry name" value="zf-RING_UBOX"/>
    <property type="match status" value="1"/>
</dbReference>
<dbReference type="PROSITE" id="PS50119">
    <property type="entry name" value="ZF_BBOX"/>
    <property type="match status" value="1"/>
</dbReference>
<feature type="non-terminal residue" evidence="7">
    <location>
        <position position="163"/>
    </location>
</feature>
<dbReference type="InterPro" id="IPR017907">
    <property type="entry name" value="Znf_RING_CS"/>
</dbReference>
<dbReference type="SMART" id="SM00336">
    <property type="entry name" value="BBOX"/>
    <property type="match status" value="1"/>
</dbReference>
<gene>
    <name evidence="7" type="ORF">NEMVEDRAFT_v1g116766</name>
</gene>
<dbReference type="InterPro" id="IPR047153">
    <property type="entry name" value="TRIM45/56/19-like"/>
</dbReference>
<dbReference type="SUPFAM" id="SSF57845">
    <property type="entry name" value="B-box zinc-binding domain"/>
    <property type="match status" value="1"/>
</dbReference>
<dbReference type="SMART" id="SM00184">
    <property type="entry name" value="RING"/>
    <property type="match status" value="1"/>
</dbReference>
<dbReference type="InterPro" id="IPR000315">
    <property type="entry name" value="Znf_B-box"/>
</dbReference>
<feature type="domain" description="B box-type" evidence="6">
    <location>
        <begin position="92"/>
        <end position="133"/>
    </location>
</feature>
<dbReference type="Pfam" id="PF00643">
    <property type="entry name" value="zf-B_box"/>
    <property type="match status" value="1"/>
</dbReference>
<dbReference type="Gene3D" id="3.30.40.10">
    <property type="entry name" value="Zinc/RING finger domain, C3HC4 (zinc finger)"/>
    <property type="match status" value="1"/>
</dbReference>
<dbReference type="PANTHER" id="PTHR25462:SF296">
    <property type="entry name" value="MEIOTIC P26, ISOFORM F"/>
    <property type="match status" value="1"/>
</dbReference>
<keyword evidence="8" id="KW-1185">Reference proteome</keyword>
<dbReference type="PANTHER" id="PTHR25462">
    <property type="entry name" value="BONUS, ISOFORM C-RELATED"/>
    <property type="match status" value="1"/>
</dbReference>
<proteinExistence type="predicted"/>
<organism evidence="7 8">
    <name type="scientific">Nematostella vectensis</name>
    <name type="common">Starlet sea anemone</name>
    <dbReference type="NCBI Taxonomy" id="45351"/>
    <lineage>
        <taxon>Eukaryota</taxon>
        <taxon>Metazoa</taxon>
        <taxon>Cnidaria</taxon>
        <taxon>Anthozoa</taxon>
        <taxon>Hexacorallia</taxon>
        <taxon>Actiniaria</taxon>
        <taxon>Edwardsiidae</taxon>
        <taxon>Nematostella</taxon>
    </lineage>
</organism>
<reference evidence="7 8" key="1">
    <citation type="journal article" date="2007" name="Science">
        <title>Sea anemone genome reveals ancestral eumetazoan gene repertoire and genomic organization.</title>
        <authorList>
            <person name="Putnam N.H."/>
            <person name="Srivastava M."/>
            <person name="Hellsten U."/>
            <person name="Dirks B."/>
            <person name="Chapman J."/>
            <person name="Salamov A."/>
            <person name="Terry A."/>
            <person name="Shapiro H."/>
            <person name="Lindquist E."/>
            <person name="Kapitonov V.V."/>
            <person name="Jurka J."/>
            <person name="Genikhovich G."/>
            <person name="Grigoriev I.V."/>
            <person name="Lucas S.M."/>
            <person name="Steele R.E."/>
            <person name="Finnerty J.R."/>
            <person name="Technau U."/>
            <person name="Martindale M.Q."/>
            <person name="Rokhsar D.S."/>
        </authorList>
    </citation>
    <scope>NUCLEOTIDE SEQUENCE [LARGE SCALE GENOMIC DNA]</scope>
    <source>
        <strain evidence="8">CH2 X CH6</strain>
    </source>
</reference>
<dbReference type="InterPro" id="IPR013083">
    <property type="entry name" value="Znf_RING/FYVE/PHD"/>
</dbReference>
<dbReference type="InterPro" id="IPR001841">
    <property type="entry name" value="Znf_RING"/>
</dbReference>
<dbReference type="GO" id="GO:0008270">
    <property type="term" value="F:zinc ion binding"/>
    <property type="evidence" value="ECO:0007669"/>
    <property type="project" value="UniProtKB-KW"/>
</dbReference>
<dbReference type="SUPFAM" id="SSF57850">
    <property type="entry name" value="RING/U-box"/>
    <property type="match status" value="1"/>
</dbReference>
<evidence type="ECO:0000313" key="8">
    <source>
        <dbReference type="Proteomes" id="UP000001593"/>
    </source>
</evidence>
<dbReference type="InParanoid" id="A7SFU8"/>
<evidence type="ECO:0000256" key="3">
    <source>
        <dbReference type="ARBA" id="ARBA00022833"/>
    </source>
</evidence>
<dbReference type="AlphaFoldDB" id="A7SFU8"/>
<protein>
    <submittedName>
        <fullName evidence="7">Uncharacterized protein</fullName>
    </submittedName>
</protein>
<evidence type="ECO:0000256" key="4">
    <source>
        <dbReference type="PROSITE-ProRule" id="PRU00024"/>
    </source>
</evidence>
<dbReference type="PhylomeDB" id="A7SFU8"/>
<evidence type="ECO:0000259" key="6">
    <source>
        <dbReference type="PROSITE" id="PS50119"/>
    </source>
</evidence>